<evidence type="ECO:0000256" key="4">
    <source>
        <dbReference type="ARBA" id="ARBA00023139"/>
    </source>
</evidence>
<dbReference type="PROSITE" id="PS51257">
    <property type="entry name" value="PROKAR_LIPOPROTEIN"/>
    <property type="match status" value="1"/>
</dbReference>
<dbReference type="EMBL" id="JAFCNB010000036">
    <property type="protein sequence ID" value="MBP2708535.1"/>
    <property type="molecule type" value="Genomic_DNA"/>
</dbReference>
<keyword evidence="7" id="KW-1185">Reference proteome</keyword>
<name>A0A941ALE9_9ACTN</name>
<evidence type="ECO:0000313" key="7">
    <source>
        <dbReference type="Proteomes" id="UP000674234"/>
    </source>
</evidence>
<evidence type="ECO:0000256" key="3">
    <source>
        <dbReference type="ARBA" id="ARBA00023136"/>
    </source>
</evidence>
<organism evidence="6 7">
    <name type="scientific">Microbispora oryzae</name>
    <dbReference type="NCBI Taxonomy" id="2806554"/>
    <lineage>
        <taxon>Bacteria</taxon>
        <taxon>Bacillati</taxon>
        <taxon>Actinomycetota</taxon>
        <taxon>Actinomycetes</taxon>
        <taxon>Streptosporangiales</taxon>
        <taxon>Streptosporangiaceae</taxon>
        <taxon>Microbispora</taxon>
    </lineage>
</organism>
<dbReference type="InterPro" id="IPR006059">
    <property type="entry name" value="SBP"/>
</dbReference>
<protein>
    <submittedName>
        <fullName evidence="6">Extracellular solute-binding protein</fullName>
    </submittedName>
</protein>
<evidence type="ECO:0000313" key="6">
    <source>
        <dbReference type="EMBL" id="MBP2708535.1"/>
    </source>
</evidence>
<reference evidence="6" key="1">
    <citation type="submission" date="2021-02" db="EMBL/GenBank/DDBJ databases">
        <title>Draft genome sequence of Microbispora sp. RL4-1S isolated from rice leaves in Thailand.</title>
        <authorList>
            <person name="Muangham S."/>
            <person name="Duangmal K."/>
        </authorList>
    </citation>
    <scope>NUCLEOTIDE SEQUENCE</scope>
    <source>
        <strain evidence="6">RL4-1S</strain>
    </source>
</reference>
<keyword evidence="4" id="KW-0564">Palmitate</keyword>
<sequence length="552" mass="61695">MHQMNRRQAMVAMGAFLALAGCGSGDDKSDKKNGDDFSAKRDGAMSDYAVGKPFKAAAPLSFSILYNNHPFYPMKNDWLFWSELTKRTNVTLQPSVVPLSDYENKRSLIIGAGDAPMIIPKTYPGQEVPFVASGAVLPVSDYLDLMPNFKDKVAKWNLQADLDTLRQADGRFYLLPGLHEDYWADYTLVVRTDILDKLGLKIPQTWDDVHAMLKAMKEEYPDSYPYSDRWAIPTPGGAMMNQVFGLGSGVRGGWGFTTGITWDSNAGKFAYTGAMDQYKQMLQFLHTLVAEKLLDPESFTQTDDQAIQKLASGKSFVISGNAQTLVNEYRPPLKKANPKATLAKIPVPIGPIGPVKADSNDSRLENGIMISKKALESKNFVAMMQFIDWLWYSDEGQVFAKWGVEGTTYNKDASGKYKLADDVDFVGLNPGAPKHLQKDFGFSNGVFAYGGSTELLQSTFSDEEVEWQKVMNARNAMPPKPPSPLNEDEREQASLWQTPLKDHATQNSLEFILGKRDFSEWDAYVKELEAKNMTSYVNLVNNAYERYKKEHG</sequence>
<dbReference type="Proteomes" id="UP000674234">
    <property type="component" value="Unassembled WGS sequence"/>
</dbReference>
<dbReference type="RefSeq" id="WP_210159797.1">
    <property type="nucleotide sequence ID" value="NZ_JAFCNB010000036.1"/>
</dbReference>
<keyword evidence="5" id="KW-0449">Lipoprotein</keyword>
<keyword evidence="3" id="KW-0472">Membrane</keyword>
<evidence type="ECO:0000256" key="1">
    <source>
        <dbReference type="ARBA" id="ARBA00022475"/>
    </source>
</evidence>
<dbReference type="InterPro" id="IPR050490">
    <property type="entry name" value="Bact_solute-bd_prot1"/>
</dbReference>
<evidence type="ECO:0000256" key="2">
    <source>
        <dbReference type="ARBA" id="ARBA00022729"/>
    </source>
</evidence>
<dbReference type="Gene3D" id="3.40.190.10">
    <property type="entry name" value="Periplasmic binding protein-like II"/>
    <property type="match status" value="2"/>
</dbReference>
<dbReference type="CDD" id="cd13583">
    <property type="entry name" value="PBP2_AlgQ_like_4"/>
    <property type="match status" value="1"/>
</dbReference>
<comment type="caution">
    <text evidence="6">The sequence shown here is derived from an EMBL/GenBank/DDBJ whole genome shotgun (WGS) entry which is preliminary data.</text>
</comment>
<dbReference type="PANTHER" id="PTHR43649:SF33">
    <property type="entry name" value="POLYGALACTURONAN_RHAMNOGALACTURONAN-BINDING PROTEIN YTCQ"/>
    <property type="match status" value="1"/>
</dbReference>
<keyword evidence="1" id="KW-1003">Cell membrane</keyword>
<dbReference type="SUPFAM" id="SSF53850">
    <property type="entry name" value="Periplasmic binding protein-like II"/>
    <property type="match status" value="1"/>
</dbReference>
<gene>
    <name evidence="6" type="ORF">JOL79_32670</name>
</gene>
<keyword evidence="2" id="KW-0732">Signal</keyword>
<dbReference type="PANTHER" id="PTHR43649">
    <property type="entry name" value="ARABINOSE-BINDING PROTEIN-RELATED"/>
    <property type="match status" value="1"/>
</dbReference>
<evidence type="ECO:0000256" key="5">
    <source>
        <dbReference type="ARBA" id="ARBA00023288"/>
    </source>
</evidence>
<dbReference type="Pfam" id="PF01547">
    <property type="entry name" value="SBP_bac_1"/>
    <property type="match status" value="1"/>
</dbReference>
<dbReference type="AlphaFoldDB" id="A0A941ALE9"/>
<proteinExistence type="predicted"/>
<accession>A0A941ALE9</accession>